<feature type="region of interest" description="Disordered" evidence="7">
    <location>
        <begin position="1"/>
        <end position="41"/>
    </location>
</feature>
<dbReference type="PANTHER" id="PTHR13215">
    <property type="entry name" value="RNA POLYMERASE II TRANSCRIPTIONAL COACTIVATOR"/>
    <property type="match status" value="1"/>
</dbReference>
<dbReference type="Proteomes" id="UP000237000">
    <property type="component" value="Unassembled WGS sequence"/>
</dbReference>
<dbReference type="AlphaFoldDB" id="A0A2P5EL35"/>
<comment type="subcellular location">
    <subcellularLocation>
        <location evidence="1">Nucleus</location>
    </subcellularLocation>
</comment>
<dbReference type="GO" id="GO:0060261">
    <property type="term" value="P:positive regulation of transcription initiation by RNA polymerase II"/>
    <property type="evidence" value="ECO:0007669"/>
    <property type="project" value="InterPro"/>
</dbReference>
<dbReference type="GO" id="GO:0003713">
    <property type="term" value="F:transcription coactivator activity"/>
    <property type="evidence" value="ECO:0007669"/>
    <property type="project" value="InterPro"/>
</dbReference>
<dbReference type="Gene3D" id="2.30.31.10">
    <property type="entry name" value="Transcriptional Coactivator Pc4, Chain A"/>
    <property type="match status" value="1"/>
</dbReference>
<evidence type="ECO:0000256" key="4">
    <source>
        <dbReference type="ARBA" id="ARBA00023125"/>
    </source>
</evidence>
<keyword evidence="4" id="KW-0238">DNA-binding</keyword>
<proteinExistence type="inferred from homology"/>
<dbReference type="GO" id="GO:0005634">
    <property type="term" value="C:nucleus"/>
    <property type="evidence" value="ECO:0007669"/>
    <property type="project" value="UniProtKB-SubCell"/>
</dbReference>
<evidence type="ECO:0000256" key="6">
    <source>
        <dbReference type="ARBA" id="ARBA00023242"/>
    </source>
</evidence>
<dbReference type="STRING" id="63057.A0A2P5EL35"/>
<gene>
    <name evidence="9" type="ORF">TorRG33x02_179380</name>
</gene>
<evidence type="ECO:0000256" key="2">
    <source>
        <dbReference type="ARBA" id="ARBA00009001"/>
    </source>
</evidence>
<dbReference type="FunCoup" id="A0A2P5EL35">
    <property type="interactions" value="2260"/>
</dbReference>
<organism evidence="9 10">
    <name type="scientific">Trema orientale</name>
    <name type="common">Charcoal tree</name>
    <name type="synonym">Celtis orientalis</name>
    <dbReference type="NCBI Taxonomy" id="63057"/>
    <lineage>
        <taxon>Eukaryota</taxon>
        <taxon>Viridiplantae</taxon>
        <taxon>Streptophyta</taxon>
        <taxon>Embryophyta</taxon>
        <taxon>Tracheophyta</taxon>
        <taxon>Spermatophyta</taxon>
        <taxon>Magnoliopsida</taxon>
        <taxon>eudicotyledons</taxon>
        <taxon>Gunneridae</taxon>
        <taxon>Pentapetalae</taxon>
        <taxon>rosids</taxon>
        <taxon>fabids</taxon>
        <taxon>Rosales</taxon>
        <taxon>Cannabaceae</taxon>
        <taxon>Trema</taxon>
    </lineage>
</organism>
<dbReference type="SUPFAM" id="SSF54447">
    <property type="entry name" value="ssDNA-binding transcriptional regulator domain"/>
    <property type="match status" value="1"/>
</dbReference>
<protein>
    <submittedName>
        <fullName evidence="9">Transcription factor</fullName>
    </submittedName>
</protein>
<keyword evidence="3" id="KW-0805">Transcription regulation</keyword>
<feature type="compositionally biased region" description="Acidic residues" evidence="7">
    <location>
        <begin position="15"/>
        <end position="24"/>
    </location>
</feature>
<sequence>MSGTGIGRGKRKEEEQELASDDGDGTGHGPPKKTTKTDDSDDVVVCEISKNRRVSVRNWNGRIVVDIREFYLKDGKQLPGKKGISLTMDQWNILRDHVEEIDKAVNENS</sequence>
<evidence type="ECO:0000256" key="7">
    <source>
        <dbReference type="SAM" id="MobiDB-lite"/>
    </source>
</evidence>
<evidence type="ECO:0000256" key="5">
    <source>
        <dbReference type="ARBA" id="ARBA00023163"/>
    </source>
</evidence>
<feature type="domain" description="Transcriptional coactivator p15 (PC4) C-terminal" evidence="8">
    <location>
        <begin position="46"/>
        <end position="97"/>
    </location>
</feature>
<comment type="similarity">
    <text evidence="2">Belongs to the transcriptional coactivator PC4 family.</text>
</comment>
<accession>A0A2P5EL35</accession>
<evidence type="ECO:0000313" key="9">
    <source>
        <dbReference type="EMBL" id="PON86219.1"/>
    </source>
</evidence>
<keyword evidence="10" id="KW-1185">Reference proteome</keyword>
<name>A0A2P5EL35_TREOI</name>
<evidence type="ECO:0000313" key="10">
    <source>
        <dbReference type="Proteomes" id="UP000237000"/>
    </source>
</evidence>
<dbReference type="OrthoDB" id="2505440at2759"/>
<keyword evidence="5" id="KW-0804">Transcription</keyword>
<dbReference type="InParanoid" id="A0A2P5EL35"/>
<dbReference type="Pfam" id="PF02229">
    <property type="entry name" value="PC4"/>
    <property type="match status" value="1"/>
</dbReference>
<comment type="caution">
    <text evidence="9">The sequence shown here is derived from an EMBL/GenBank/DDBJ whole genome shotgun (WGS) entry which is preliminary data.</text>
</comment>
<dbReference type="InterPro" id="IPR003173">
    <property type="entry name" value="PC4_C"/>
</dbReference>
<dbReference type="InterPro" id="IPR009044">
    <property type="entry name" value="ssDNA-bd_transcriptional_reg"/>
</dbReference>
<reference evidence="10" key="1">
    <citation type="submission" date="2016-06" db="EMBL/GenBank/DDBJ databases">
        <title>Parallel loss of symbiosis genes in relatives of nitrogen-fixing non-legume Parasponia.</title>
        <authorList>
            <person name="Van Velzen R."/>
            <person name="Holmer R."/>
            <person name="Bu F."/>
            <person name="Rutten L."/>
            <person name="Van Zeijl A."/>
            <person name="Liu W."/>
            <person name="Santuari L."/>
            <person name="Cao Q."/>
            <person name="Sharma T."/>
            <person name="Shen D."/>
            <person name="Roswanjaya Y."/>
            <person name="Wardhani T."/>
            <person name="Kalhor M.S."/>
            <person name="Jansen J."/>
            <person name="Van den Hoogen J."/>
            <person name="Gungor B."/>
            <person name="Hartog M."/>
            <person name="Hontelez J."/>
            <person name="Verver J."/>
            <person name="Yang W.-C."/>
            <person name="Schijlen E."/>
            <person name="Repin R."/>
            <person name="Schilthuizen M."/>
            <person name="Schranz E."/>
            <person name="Heidstra R."/>
            <person name="Miyata K."/>
            <person name="Fedorova E."/>
            <person name="Kohlen W."/>
            <person name="Bisseling T."/>
            <person name="Smit S."/>
            <person name="Geurts R."/>
        </authorList>
    </citation>
    <scope>NUCLEOTIDE SEQUENCE [LARGE SCALE GENOMIC DNA]</scope>
    <source>
        <strain evidence="10">cv. RG33-2</strain>
    </source>
</reference>
<evidence type="ECO:0000256" key="3">
    <source>
        <dbReference type="ARBA" id="ARBA00023015"/>
    </source>
</evidence>
<evidence type="ECO:0000256" key="1">
    <source>
        <dbReference type="ARBA" id="ARBA00004123"/>
    </source>
</evidence>
<dbReference type="GO" id="GO:0003677">
    <property type="term" value="F:DNA binding"/>
    <property type="evidence" value="ECO:0007669"/>
    <property type="project" value="UniProtKB-KW"/>
</dbReference>
<dbReference type="FunFam" id="2.30.31.10:FF:000005">
    <property type="entry name" value="Putative transcriptional co-activator"/>
    <property type="match status" value="1"/>
</dbReference>
<dbReference type="EMBL" id="JXTC01000135">
    <property type="protein sequence ID" value="PON86219.1"/>
    <property type="molecule type" value="Genomic_DNA"/>
</dbReference>
<dbReference type="InterPro" id="IPR045125">
    <property type="entry name" value="Sub1/Tcp4-like"/>
</dbReference>
<evidence type="ECO:0000259" key="8">
    <source>
        <dbReference type="Pfam" id="PF02229"/>
    </source>
</evidence>
<keyword evidence="6" id="KW-0539">Nucleus</keyword>